<organism evidence="2 3">
    <name type="scientific">Ascoidea rubescens DSM 1968</name>
    <dbReference type="NCBI Taxonomy" id="1344418"/>
    <lineage>
        <taxon>Eukaryota</taxon>
        <taxon>Fungi</taxon>
        <taxon>Dikarya</taxon>
        <taxon>Ascomycota</taxon>
        <taxon>Saccharomycotina</taxon>
        <taxon>Saccharomycetes</taxon>
        <taxon>Ascoideaceae</taxon>
        <taxon>Ascoidea</taxon>
    </lineage>
</organism>
<sequence>MNKKVEEQLYTSNMIITNSTKEKQTSNSNYVYRYSTPGDFYTRFFGPPDVYRLKSHKNQRSIQILKENVPFDTRNQNEPKDQSNTEFEEIDIKDDDYDDDYEEGRRRSSLLSYEYIYNNSYTNRKGVLNKGSDFGSVVLPALIESNGNSIVTNLSDKELKSIASTNNIKTNQSNLRYEQNNNEKNIDQQRTKNPQKTSENEKLEISQTDPIKIPPKRNNPHYSVDSLGDNPFKAFYLFKYPNNIFRSKSSNEKLPV</sequence>
<dbReference type="EMBL" id="KV454482">
    <property type="protein sequence ID" value="ODV60477.1"/>
    <property type="molecule type" value="Genomic_DNA"/>
</dbReference>
<proteinExistence type="predicted"/>
<evidence type="ECO:0000313" key="3">
    <source>
        <dbReference type="Proteomes" id="UP000095038"/>
    </source>
</evidence>
<evidence type="ECO:0000313" key="2">
    <source>
        <dbReference type="EMBL" id="ODV60477.1"/>
    </source>
</evidence>
<accession>A0A1D2VG85</accession>
<dbReference type="InParanoid" id="A0A1D2VG85"/>
<feature type="region of interest" description="Disordered" evidence="1">
    <location>
        <begin position="176"/>
        <end position="223"/>
    </location>
</feature>
<keyword evidence="3" id="KW-1185">Reference proteome</keyword>
<reference evidence="3" key="1">
    <citation type="submission" date="2016-05" db="EMBL/GenBank/DDBJ databases">
        <title>Comparative genomics of biotechnologically important yeasts.</title>
        <authorList>
            <consortium name="DOE Joint Genome Institute"/>
            <person name="Riley R."/>
            <person name="Haridas S."/>
            <person name="Wolfe K.H."/>
            <person name="Lopes M.R."/>
            <person name="Hittinger C.T."/>
            <person name="Goker M."/>
            <person name="Salamov A."/>
            <person name="Wisecaver J."/>
            <person name="Long T.M."/>
            <person name="Aerts A.L."/>
            <person name="Barry K."/>
            <person name="Choi C."/>
            <person name="Clum A."/>
            <person name="Coughlan A.Y."/>
            <person name="Deshpande S."/>
            <person name="Douglass A.P."/>
            <person name="Hanson S.J."/>
            <person name="Klenk H.-P."/>
            <person name="Labutti K."/>
            <person name="Lapidus A."/>
            <person name="Lindquist E."/>
            <person name="Lipzen A."/>
            <person name="Meier-Kolthoff J.P."/>
            <person name="Ohm R.A."/>
            <person name="Otillar R.P."/>
            <person name="Pangilinan J."/>
            <person name="Peng Y."/>
            <person name="Rokas A."/>
            <person name="Rosa C.A."/>
            <person name="Scheuner C."/>
            <person name="Sibirny A.A."/>
            <person name="Slot J.C."/>
            <person name="Stielow J.B."/>
            <person name="Sun H."/>
            <person name="Kurtzman C.P."/>
            <person name="Blackwell M."/>
            <person name="Grigoriev I.V."/>
            <person name="Jeffries T.W."/>
        </authorList>
    </citation>
    <scope>NUCLEOTIDE SEQUENCE [LARGE SCALE GENOMIC DNA]</scope>
    <source>
        <strain evidence="3">DSM 1968</strain>
    </source>
</reference>
<dbReference type="RefSeq" id="XP_020046784.1">
    <property type="nucleotide sequence ID" value="XM_020193476.1"/>
</dbReference>
<dbReference type="Proteomes" id="UP000095038">
    <property type="component" value="Unassembled WGS sequence"/>
</dbReference>
<dbReference type="AlphaFoldDB" id="A0A1D2VG85"/>
<gene>
    <name evidence="2" type="ORF">ASCRUDRAFT_76454</name>
</gene>
<dbReference type="GeneID" id="30967112"/>
<name>A0A1D2VG85_9ASCO</name>
<protein>
    <submittedName>
        <fullName evidence="2">Uncharacterized protein</fullName>
    </submittedName>
</protein>
<evidence type="ECO:0000256" key="1">
    <source>
        <dbReference type="SAM" id="MobiDB-lite"/>
    </source>
</evidence>